<feature type="transmembrane region" description="Helical" evidence="1">
    <location>
        <begin position="6"/>
        <end position="25"/>
    </location>
</feature>
<feature type="transmembrane region" description="Helical" evidence="1">
    <location>
        <begin position="64"/>
        <end position="82"/>
    </location>
</feature>
<keyword evidence="1" id="KW-0812">Transmembrane</keyword>
<keyword evidence="1" id="KW-1133">Transmembrane helix</keyword>
<name>A0A934NBG4_9BACT</name>
<comment type="caution">
    <text evidence="2">The sequence shown here is derived from an EMBL/GenBank/DDBJ whole genome shotgun (WGS) entry which is preliminary data.</text>
</comment>
<reference evidence="2 3" key="1">
    <citation type="submission" date="2020-10" db="EMBL/GenBank/DDBJ databases">
        <title>Ca. Dormibacterota MAGs.</title>
        <authorList>
            <person name="Montgomery K."/>
        </authorList>
    </citation>
    <scope>NUCLEOTIDE SEQUENCE [LARGE SCALE GENOMIC DNA]</scope>
    <source>
        <strain evidence="2">SC8811_S16_3</strain>
    </source>
</reference>
<evidence type="ECO:0000313" key="2">
    <source>
        <dbReference type="EMBL" id="MBJ7602421.1"/>
    </source>
</evidence>
<organism evidence="2 3">
    <name type="scientific">Candidatus Dormiibacter inghamiae</name>
    <dbReference type="NCBI Taxonomy" id="3127013"/>
    <lineage>
        <taxon>Bacteria</taxon>
        <taxon>Bacillati</taxon>
        <taxon>Candidatus Dormiibacterota</taxon>
        <taxon>Candidatus Dormibacteria</taxon>
        <taxon>Candidatus Dormibacterales</taxon>
        <taxon>Candidatus Dormibacteraceae</taxon>
        <taxon>Candidatus Dormiibacter</taxon>
    </lineage>
</organism>
<dbReference type="Proteomes" id="UP000620075">
    <property type="component" value="Unassembled WGS sequence"/>
</dbReference>
<evidence type="ECO:0000313" key="3">
    <source>
        <dbReference type="Proteomes" id="UP000620075"/>
    </source>
</evidence>
<gene>
    <name evidence="2" type="ORF">JF888_04400</name>
</gene>
<evidence type="ECO:0000256" key="1">
    <source>
        <dbReference type="SAM" id="Phobius"/>
    </source>
</evidence>
<keyword evidence="1" id="KW-0472">Membrane</keyword>
<dbReference type="RefSeq" id="WP_338176920.1">
    <property type="nucleotide sequence ID" value="NZ_JAEKNQ010000019.1"/>
</dbReference>
<proteinExistence type="predicted"/>
<feature type="transmembrane region" description="Helical" evidence="1">
    <location>
        <begin position="37"/>
        <end position="58"/>
    </location>
</feature>
<protein>
    <submittedName>
        <fullName evidence="2">Uncharacterized protein</fullName>
    </submittedName>
</protein>
<dbReference type="EMBL" id="JAEKNQ010000019">
    <property type="protein sequence ID" value="MBJ7602421.1"/>
    <property type="molecule type" value="Genomic_DNA"/>
</dbReference>
<accession>A0A934NBG4</accession>
<sequence>MRGYFIGLLLLVVLVVSVLSLRPGGLRNQLRNVARRLKLALGLAGVYLAVSTVLRITLPGDSRAEWGSIALAVVLGAVFLVLSRDRPLDAERPASRR</sequence>
<dbReference type="AlphaFoldDB" id="A0A934NBG4"/>